<dbReference type="SMART" id="SM00028">
    <property type="entry name" value="TPR"/>
    <property type="match status" value="5"/>
</dbReference>
<evidence type="ECO:0000313" key="1">
    <source>
        <dbReference type="EMBL" id="OWP84041.1"/>
    </source>
</evidence>
<accession>A0A246GIH8</accession>
<proteinExistence type="predicted"/>
<organism evidence="1 2">
    <name type="scientific">Flavobacterium davisii</name>
    <dbReference type="NCBI Taxonomy" id="2906077"/>
    <lineage>
        <taxon>Bacteria</taxon>
        <taxon>Pseudomonadati</taxon>
        <taxon>Bacteroidota</taxon>
        <taxon>Flavobacteriia</taxon>
        <taxon>Flavobacteriales</taxon>
        <taxon>Flavobacteriaceae</taxon>
        <taxon>Flavobacterium</taxon>
    </lineage>
</organism>
<dbReference type="SUPFAM" id="SSF48452">
    <property type="entry name" value="TPR-like"/>
    <property type="match status" value="1"/>
</dbReference>
<comment type="caution">
    <text evidence="1">The sequence shown here is derived from an EMBL/GenBank/DDBJ whole genome shotgun (WGS) entry which is preliminary data.</text>
</comment>
<gene>
    <name evidence="1" type="ORF">BWK59_07310</name>
</gene>
<name>A0A246GIH8_9FLAO</name>
<dbReference type="PROSITE" id="PS51257">
    <property type="entry name" value="PROKAR_LIPOPROTEIN"/>
    <property type="match status" value="1"/>
</dbReference>
<reference evidence="1 2" key="1">
    <citation type="journal article" date="2017" name="Infect. Genet. Evol.">
        <title>Comparative genome analysis of fish pathogen Flavobacterium columnare reveals extensive sequence diversity within the species.</title>
        <authorList>
            <person name="Kayansamruaj P."/>
            <person name="Dong H.T."/>
            <person name="Hirono I."/>
            <person name="Kondo H."/>
            <person name="Senapin S."/>
            <person name="Rodkhum C."/>
        </authorList>
    </citation>
    <scope>NUCLEOTIDE SEQUENCE [LARGE SCALE GENOMIC DNA]</scope>
    <source>
        <strain evidence="1 2">1215</strain>
    </source>
</reference>
<dbReference type="Pfam" id="PF13181">
    <property type="entry name" value="TPR_8"/>
    <property type="match status" value="3"/>
</dbReference>
<dbReference type="AlphaFoldDB" id="A0A246GIH8"/>
<dbReference type="InterPro" id="IPR019734">
    <property type="entry name" value="TPR_rpt"/>
</dbReference>
<sequence length="869" mass="101862">MKNYRLIYIASFGLCALIIACSTKKDTLITRNWHALNSKYNTVYNGEVALQAGIEELKKGYVDDFWEILPVERMQIEEENVLPGQKGKNANFTRAEDKAVKAIQKHSMNIEGSERNSQMDEAHLLLGKSRYYDKRFIPALEAFNYILYKYSNSDKIYEAKVWREKTNVRLENDALAIKNLTLLLKRYDLPPHIKADANALLAQAYINLEEKQKAVTPIKKAIEYTSNKEEKSRYSFILGQLYEQLKHKDSAYLAFQEVINMKRQSPRIYVMQAHAKQAGLIDNTKDTLLFVKKYTKLLKNRENRPYLDLLHHQVALFYDQLKMQERAKKYYNKSLKSISSDSYLTASNYRNLAKIYFDQTKYETAGKYYDSTLTKFTKKNKEYFIIEKKRKNLDEVIKYENIAKKNDSIISLTAMSDEERTSYFQKYIQKIKKTDSLQVVLNQKKQTIEENREQNRQQNENLFFDPNVVPTPGGGKEINSLQLNNSKNSFYFYNPSTVAYGKIEFTKKWGKRALIDNWRWIVQTQNQKKEQINSIDSETAKKESDKEIVDEKYTPKFYIDKLPTSKIIIDSLIKERNNAYYNLGLIYKEKFFENKVSEERFEKLLANNPEERFILPAKYNLFRLYEISDSEKAQKLKLAILANYPNTRYAQLVSGQISENRDPEAPIEVYRDCIEMFEKQEYKAVLNKIDKSVVLFSGDPLLPKFELLKVLVCGKLQGLNAYREGIQKVLKTYPDTEEATKAYEILHTDIPKMEQMTLSADTASTKWKVLYKVGPKEDKATKNLIEKLEKYIKEKQYYKFFVSYDIYNEIDNFVVVHGISSREYARFLIELLAKTKGYEVKENATVISSQNYSVIQTKKNLNEYLQLKL</sequence>
<protein>
    <submittedName>
        <fullName evidence="1">Gliding motility protein</fullName>
    </submittedName>
</protein>
<dbReference type="SUPFAM" id="SSF81901">
    <property type="entry name" value="HCP-like"/>
    <property type="match status" value="1"/>
</dbReference>
<dbReference type="EMBL" id="MTCZ01000058">
    <property type="protein sequence ID" value="OWP84041.1"/>
    <property type="molecule type" value="Genomic_DNA"/>
</dbReference>
<dbReference type="Proteomes" id="UP000197768">
    <property type="component" value="Unassembled WGS sequence"/>
</dbReference>
<dbReference type="Gene3D" id="1.25.40.10">
    <property type="entry name" value="Tetratricopeptide repeat domain"/>
    <property type="match status" value="4"/>
</dbReference>
<evidence type="ECO:0000313" key="2">
    <source>
        <dbReference type="Proteomes" id="UP000197768"/>
    </source>
</evidence>
<dbReference type="RefSeq" id="WP_088392512.1">
    <property type="nucleotide sequence ID" value="NZ_MTCZ01000058.1"/>
</dbReference>
<dbReference type="InterPro" id="IPR011990">
    <property type="entry name" value="TPR-like_helical_dom_sf"/>
</dbReference>